<dbReference type="GO" id="GO:0016491">
    <property type="term" value="F:oxidoreductase activity"/>
    <property type="evidence" value="ECO:0007669"/>
    <property type="project" value="UniProtKB-KW"/>
</dbReference>
<dbReference type="Gene3D" id="3.40.50.720">
    <property type="entry name" value="NAD(P)-binding Rossmann-like Domain"/>
    <property type="match status" value="1"/>
</dbReference>
<comment type="caution">
    <text evidence="4">The sequence shown here is derived from an EMBL/GenBank/DDBJ whole genome shotgun (WGS) entry which is preliminary data.</text>
</comment>
<keyword evidence="2 4" id="KW-0560">Oxidoreductase</keyword>
<dbReference type="PROSITE" id="PS00061">
    <property type="entry name" value="ADH_SHORT"/>
    <property type="match status" value="1"/>
</dbReference>
<proteinExistence type="inferred from homology"/>
<accession>A0ABW3G2L0</accession>
<dbReference type="PRINTS" id="PR00081">
    <property type="entry name" value="GDHRDH"/>
</dbReference>
<comment type="similarity">
    <text evidence="1 3">Belongs to the short-chain dehydrogenases/reductases (SDR) family.</text>
</comment>
<dbReference type="PANTHER" id="PTHR44196:SF1">
    <property type="entry name" value="DEHYDROGENASE_REDUCTASE SDR FAMILY MEMBER 7B"/>
    <property type="match status" value="1"/>
</dbReference>
<dbReference type="PANTHER" id="PTHR44196">
    <property type="entry name" value="DEHYDROGENASE/REDUCTASE SDR FAMILY MEMBER 7B"/>
    <property type="match status" value="1"/>
</dbReference>
<sequence>MRRRHVRPLAECSVIVTGAGSGIGAALARAFAGAGSAVWCTDIDDDAARQTARDCGPRATAARLDVTDAVGVADLVDSVVSAHGRVDVMVNNAGISFGGDTELLGLDRWNAIIDVNLRGVVHGVDAAYRHMIRQGEGHIVTTASMGGLTPAGLITSYVATKHAVVGLSLALRSEAAAHGIRVLALCPAAVETPLLDAGSVGGFRGRDYYLTGQGLANAYSADRLATETLEAMARDRALLVVPGRARLAWRLYRWAPGVVWWSSTRFVAARRRGFAVTQNQPENPDGS</sequence>
<evidence type="ECO:0000313" key="4">
    <source>
        <dbReference type="EMBL" id="MFD0924343.1"/>
    </source>
</evidence>
<dbReference type="InterPro" id="IPR036291">
    <property type="entry name" value="NAD(P)-bd_dom_sf"/>
</dbReference>
<evidence type="ECO:0000256" key="1">
    <source>
        <dbReference type="ARBA" id="ARBA00006484"/>
    </source>
</evidence>
<dbReference type="RefSeq" id="WP_253648011.1">
    <property type="nucleotide sequence ID" value="NZ_BAAAMO010000002.1"/>
</dbReference>
<dbReference type="CDD" id="cd05233">
    <property type="entry name" value="SDR_c"/>
    <property type="match status" value="1"/>
</dbReference>
<dbReference type="Pfam" id="PF00106">
    <property type="entry name" value="adh_short"/>
    <property type="match status" value="1"/>
</dbReference>
<dbReference type="EC" id="1.-.-.-" evidence="4"/>
<dbReference type="EMBL" id="JBHTIL010000001">
    <property type="protein sequence ID" value="MFD0924343.1"/>
    <property type="molecule type" value="Genomic_DNA"/>
</dbReference>
<dbReference type="Proteomes" id="UP001597068">
    <property type="component" value="Unassembled WGS sequence"/>
</dbReference>
<dbReference type="InterPro" id="IPR002347">
    <property type="entry name" value="SDR_fam"/>
</dbReference>
<evidence type="ECO:0000256" key="3">
    <source>
        <dbReference type="RuleBase" id="RU000363"/>
    </source>
</evidence>
<dbReference type="SUPFAM" id="SSF51735">
    <property type="entry name" value="NAD(P)-binding Rossmann-fold domains"/>
    <property type="match status" value="1"/>
</dbReference>
<evidence type="ECO:0000313" key="5">
    <source>
        <dbReference type="Proteomes" id="UP001597068"/>
    </source>
</evidence>
<dbReference type="InterPro" id="IPR020904">
    <property type="entry name" value="Sc_DH/Rdtase_CS"/>
</dbReference>
<protein>
    <submittedName>
        <fullName evidence="4">SDR family NAD(P)-dependent oxidoreductase</fullName>
        <ecNumber evidence="4">1.-.-.-</ecNumber>
    </submittedName>
</protein>
<dbReference type="PRINTS" id="PR00080">
    <property type="entry name" value="SDRFAMILY"/>
</dbReference>
<organism evidence="4 5">
    <name type="scientific">Williamsia deligens</name>
    <dbReference type="NCBI Taxonomy" id="321325"/>
    <lineage>
        <taxon>Bacteria</taxon>
        <taxon>Bacillati</taxon>
        <taxon>Actinomycetota</taxon>
        <taxon>Actinomycetes</taxon>
        <taxon>Mycobacteriales</taxon>
        <taxon>Nocardiaceae</taxon>
        <taxon>Williamsia</taxon>
    </lineage>
</organism>
<evidence type="ECO:0000256" key="2">
    <source>
        <dbReference type="ARBA" id="ARBA00023002"/>
    </source>
</evidence>
<gene>
    <name evidence="4" type="ORF">ACFQ04_01205</name>
</gene>
<name>A0ABW3G2L0_9NOCA</name>
<reference evidence="5" key="1">
    <citation type="journal article" date="2019" name="Int. J. Syst. Evol. Microbiol.">
        <title>The Global Catalogue of Microorganisms (GCM) 10K type strain sequencing project: providing services to taxonomists for standard genome sequencing and annotation.</title>
        <authorList>
            <consortium name="The Broad Institute Genomics Platform"/>
            <consortium name="The Broad Institute Genome Sequencing Center for Infectious Disease"/>
            <person name="Wu L."/>
            <person name="Ma J."/>
        </authorList>
    </citation>
    <scope>NUCLEOTIDE SEQUENCE [LARGE SCALE GENOMIC DNA]</scope>
    <source>
        <strain evidence="5">CCUG 50873</strain>
    </source>
</reference>
<keyword evidence="5" id="KW-1185">Reference proteome</keyword>